<sequence>MRTCTNSCASSFHGQKKRLSRSSNVSEHPATRWRCSTSCVPPIFSCRDDK</sequence>
<protein>
    <submittedName>
        <fullName evidence="2">Uncharacterized protein</fullName>
    </submittedName>
</protein>
<proteinExistence type="predicted"/>
<keyword evidence="3" id="KW-1185">Reference proteome</keyword>
<accession>A0AAD9ACW8</accession>
<feature type="compositionally biased region" description="Polar residues" evidence="1">
    <location>
        <begin position="1"/>
        <end position="13"/>
    </location>
</feature>
<name>A0AAD9ACW8_9PEZI</name>
<evidence type="ECO:0000256" key="1">
    <source>
        <dbReference type="SAM" id="MobiDB-lite"/>
    </source>
</evidence>
<gene>
    <name evidence="2" type="ORF">CCHR01_11543</name>
</gene>
<feature type="region of interest" description="Disordered" evidence="1">
    <location>
        <begin position="1"/>
        <end position="29"/>
    </location>
</feature>
<dbReference type="Proteomes" id="UP001243330">
    <property type="component" value="Unassembled WGS sequence"/>
</dbReference>
<reference evidence="2" key="1">
    <citation type="submission" date="2023-01" db="EMBL/GenBank/DDBJ databases">
        <title>Colletotrichum chrysophilum M932 genome sequence.</title>
        <authorList>
            <person name="Baroncelli R."/>
        </authorList>
    </citation>
    <scope>NUCLEOTIDE SEQUENCE</scope>
    <source>
        <strain evidence="2">M932</strain>
    </source>
</reference>
<organism evidence="2 3">
    <name type="scientific">Colletotrichum chrysophilum</name>
    <dbReference type="NCBI Taxonomy" id="1836956"/>
    <lineage>
        <taxon>Eukaryota</taxon>
        <taxon>Fungi</taxon>
        <taxon>Dikarya</taxon>
        <taxon>Ascomycota</taxon>
        <taxon>Pezizomycotina</taxon>
        <taxon>Sordariomycetes</taxon>
        <taxon>Hypocreomycetidae</taxon>
        <taxon>Glomerellales</taxon>
        <taxon>Glomerellaceae</taxon>
        <taxon>Colletotrichum</taxon>
        <taxon>Colletotrichum gloeosporioides species complex</taxon>
    </lineage>
</organism>
<dbReference type="AlphaFoldDB" id="A0AAD9ACW8"/>
<comment type="caution">
    <text evidence="2">The sequence shown here is derived from an EMBL/GenBank/DDBJ whole genome shotgun (WGS) entry which is preliminary data.</text>
</comment>
<dbReference type="EMBL" id="JAQOWY010000258">
    <property type="protein sequence ID" value="KAK1845811.1"/>
    <property type="molecule type" value="Genomic_DNA"/>
</dbReference>
<evidence type="ECO:0000313" key="3">
    <source>
        <dbReference type="Proteomes" id="UP001243330"/>
    </source>
</evidence>
<evidence type="ECO:0000313" key="2">
    <source>
        <dbReference type="EMBL" id="KAK1845811.1"/>
    </source>
</evidence>